<name>A0A7X5EZE7_9HYPH</name>
<evidence type="ECO:0000313" key="2">
    <source>
        <dbReference type="Proteomes" id="UP000586722"/>
    </source>
</evidence>
<dbReference type="PANTHER" id="PTHR43877">
    <property type="entry name" value="AMINOALKYLPHOSPHONATE N-ACETYLTRANSFERASE-RELATED-RELATED"/>
    <property type="match status" value="1"/>
</dbReference>
<dbReference type="CDD" id="cd04301">
    <property type="entry name" value="NAT_SF"/>
    <property type="match status" value="1"/>
</dbReference>
<reference evidence="2" key="1">
    <citation type="submission" date="2020-01" db="EMBL/GenBank/DDBJ databases">
        <authorList>
            <person name="Fang Y."/>
            <person name="Sun R."/>
            <person name="Nie L."/>
            <person name="He J."/>
            <person name="Hao L."/>
            <person name="Wang L."/>
            <person name="Su S."/>
            <person name="Lv E."/>
            <person name="Zhang Z."/>
            <person name="Xie R."/>
            <person name="Liu H."/>
        </authorList>
    </citation>
    <scope>NUCLEOTIDE SEQUENCE [LARGE SCALE GENOMIC DNA]</scope>
    <source>
        <strain evidence="2">XCT-53</strain>
    </source>
</reference>
<dbReference type="Pfam" id="PF00583">
    <property type="entry name" value="Acetyltransf_1"/>
    <property type="match status" value="1"/>
</dbReference>
<keyword evidence="2" id="KW-1185">Reference proteome</keyword>
<evidence type="ECO:0000313" key="1">
    <source>
        <dbReference type="EMBL" id="NBN76888.1"/>
    </source>
</evidence>
<dbReference type="AlphaFoldDB" id="A0A7X5EZE7"/>
<comment type="caution">
    <text evidence="1">The sequence shown here is derived from an EMBL/GenBank/DDBJ whole genome shotgun (WGS) entry which is preliminary data.</text>
</comment>
<dbReference type="SUPFAM" id="SSF55729">
    <property type="entry name" value="Acyl-CoA N-acyltransferases (Nat)"/>
    <property type="match status" value="1"/>
</dbReference>
<dbReference type="Gene3D" id="3.40.630.30">
    <property type="match status" value="1"/>
</dbReference>
<dbReference type="InterPro" id="IPR050832">
    <property type="entry name" value="Bact_Acetyltransf"/>
</dbReference>
<sequence length="159" mass="17858">MPALIRSIEEADRPAVARLLTDRWATPDILIEGEMIDASALPGFLAEEGADLVGLVTLIKRDAEWEILTLDSLSRWAGTGTQLLEAVVQDARRHGIGRLMVRTSNDNLDAFRFYQRRGFRLERVVPGVIDAERRLKPEIPVIGEYGIPLHDEIVFGREI</sequence>
<dbReference type="RefSeq" id="WP_161675001.1">
    <property type="nucleotide sequence ID" value="NZ_JAABLP010000002.1"/>
</dbReference>
<organism evidence="1 2">
    <name type="scientific">Pannonibacter tanglangensis</name>
    <dbReference type="NCBI Taxonomy" id="2750084"/>
    <lineage>
        <taxon>Bacteria</taxon>
        <taxon>Pseudomonadati</taxon>
        <taxon>Pseudomonadota</taxon>
        <taxon>Alphaproteobacteria</taxon>
        <taxon>Hyphomicrobiales</taxon>
        <taxon>Stappiaceae</taxon>
        <taxon>Pannonibacter</taxon>
    </lineage>
</organism>
<proteinExistence type="predicted"/>
<accession>A0A7X5EZE7</accession>
<dbReference type="InterPro" id="IPR000182">
    <property type="entry name" value="GNAT_dom"/>
</dbReference>
<gene>
    <name evidence="1" type="ORF">GWI72_01245</name>
</gene>
<protein>
    <submittedName>
        <fullName evidence="1">GNAT family N-acetyltransferase</fullName>
    </submittedName>
</protein>
<dbReference type="EMBL" id="JAABLQ010000001">
    <property type="protein sequence ID" value="NBN76888.1"/>
    <property type="molecule type" value="Genomic_DNA"/>
</dbReference>
<dbReference type="PROSITE" id="PS51186">
    <property type="entry name" value="GNAT"/>
    <property type="match status" value="1"/>
</dbReference>
<dbReference type="InterPro" id="IPR016181">
    <property type="entry name" value="Acyl_CoA_acyltransferase"/>
</dbReference>
<dbReference type="GO" id="GO:0016747">
    <property type="term" value="F:acyltransferase activity, transferring groups other than amino-acyl groups"/>
    <property type="evidence" value="ECO:0007669"/>
    <property type="project" value="InterPro"/>
</dbReference>
<dbReference type="Proteomes" id="UP000586722">
    <property type="component" value="Unassembled WGS sequence"/>
</dbReference>